<dbReference type="InterPro" id="IPR036390">
    <property type="entry name" value="WH_DNA-bd_sf"/>
</dbReference>
<dbReference type="AlphaFoldDB" id="A0AAW9CLE9"/>
<sequence length="86" mass="9451">MSHPVGPTFRLNAPFRTDFGRNEHDTQGAVKRGREGGDHTEYGHADRAAAQTGSFAKAGHRLHISTPAVAKQINTFEKEYGLTLFD</sequence>
<evidence type="ECO:0000313" key="3">
    <source>
        <dbReference type="EMBL" id="MDW7545396.1"/>
    </source>
</evidence>
<dbReference type="Pfam" id="PF00126">
    <property type="entry name" value="HTH_1"/>
    <property type="match status" value="1"/>
</dbReference>
<evidence type="ECO:0000256" key="1">
    <source>
        <dbReference type="SAM" id="MobiDB-lite"/>
    </source>
</evidence>
<accession>A0AAW9CLE9</accession>
<feature type="domain" description="HTH lysR-type" evidence="2">
    <location>
        <begin position="48"/>
        <end position="86"/>
    </location>
</feature>
<proteinExistence type="predicted"/>
<reference evidence="3" key="1">
    <citation type="submission" date="2023-10" db="EMBL/GenBank/DDBJ databases">
        <title>Supernatant from a Refined Defined Microbial Community Protects Mice from Clostridioides difficile Infection.</title>
        <authorList>
            <person name="Douchant K."/>
            <person name="He S.-M."/>
            <person name="Noordhof C."/>
            <person name="Greenlaw J."/>
            <person name="Schroeter K."/>
            <person name="Vancuren S.J."/>
            <person name="Sjaarda C."/>
            <person name="Allen-Vercoe E."/>
            <person name="Gloor G.B."/>
            <person name="Vanner S.J."/>
            <person name="Petrof E.O."/>
            <person name="Sheth P.M."/>
            <person name="Guzman M."/>
        </authorList>
    </citation>
    <scope>NUCLEOTIDE SEQUENCE</scope>
    <source>
        <strain evidence="3">16-6-I_4_FM</strain>
    </source>
</reference>
<comment type="caution">
    <text evidence="3">The sequence shown here is derived from an EMBL/GenBank/DDBJ whole genome shotgun (WGS) entry which is preliminary data.</text>
</comment>
<evidence type="ECO:0000313" key="4">
    <source>
        <dbReference type="Proteomes" id="UP001272183"/>
    </source>
</evidence>
<organism evidence="3 4">
    <name type="scientific">Bifidobacterium longum</name>
    <dbReference type="NCBI Taxonomy" id="216816"/>
    <lineage>
        <taxon>Bacteria</taxon>
        <taxon>Bacillati</taxon>
        <taxon>Actinomycetota</taxon>
        <taxon>Actinomycetes</taxon>
        <taxon>Bifidobacteriales</taxon>
        <taxon>Bifidobacteriaceae</taxon>
        <taxon>Bifidobacterium</taxon>
    </lineage>
</organism>
<dbReference type="PROSITE" id="PS50931">
    <property type="entry name" value="HTH_LYSR"/>
    <property type="match status" value="1"/>
</dbReference>
<dbReference type="GO" id="GO:0003700">
    <property type="term" value="F:DNA-binding transcription factor activity"/>
    <property type="evidence" value="ECO:0007669"/>
    <property type="project" value="InterPro"/>
</dbReference>
<feature type="compositionally biased region" description="Basic and acidic residues" evidence="1">
    <location>
        <begin position="18"/>
        <end position="41"/>
    </location>
</feature>
<dbReference type="Gene3D" id="1.10.10.10">
    <property type="entry name" value="Winged helix-like DNA-binding domain superfamily/Winged helix DNA-binding domain"/>
    <property type="match status" value="1"/>
</dbReference>
<name>A0AAW9CLE9_BIFLN</name>
<gene>
    <name evidence="3" type="ORF">SCX10_00800</name>
</gene>
<dbReference type="RefSeq" id="WP_318710300.1">
    <property type="nucleotide sequence ID" value="NZ_JAWUDK010000001.1"/>
</dbReference>
<dbReference type="SUPFAM" id="SSF46785">
    <property type="entry name" value="Winged helix' DNA-binding domain"/>
    <property type="match status" value="1"/>
</dbReference>
<evidence type="ECO:0000259" key="2">
    <source>
        <dbReference type="PROSITE" id="PS50931"/>
    </source>
</evidence>
<dbReference type="Proteomes" id="UP001272183">
    <property type="component" value="Unassembled WGS sequence"/>
</dbReference>
<protein>
    <submittedName>
        <fullName evidence="3">LysR family transcriptional regulator</fullName>
    </submittedName>
</protein>
<dbReference type="InterPro" id="IPR000847">
    <property type="entry name" value="LysR_HTH_N"/>
</dbReference>
<dbReference type="EMBL" id="JAWUDL010000001">
    <property type="protein sequence ID" value="MDW7545396.1"/>
    <property type="molecule type" value="Genomic_DNA"/>
</dbReference>
<feature type="region of interest" description="Disordered" evidence="1">
    <location>
        <begin position="1"/>
        <end position="41"/>
    </location>
</feature>
<dbReference type="InterPro" id="IPR036388">
    <property type="entry name" value="WH-like_DNA-bd_sf"/>
</dbReference>